<name>K9GZS1_9PROT</name>
<evidence type="ECO:0000256" key="7">
    <source>
        <dbReference type="SAM" id="Phobius"/>
    </source>
</evidence>
<feature type="transmembrane region" description="Helical" evidence="7">
    <location>
        <begin position="59"/>
        <end position="81"/>
    </location>
</feature>
<sequence length="87" mass="8829">MGIIAWIVFGLIAGIIAKLLMPGKDPGGFIVTILLGIAGALVGGFIARGLGIGAGVTGFNFGSFIIAVLGAIVLLIVYRMVRGRKSS</sequence>
<protein>
    <submittedName>
        <fullName evidence="8">Transglycosylase-associated protein</fullName>
    </submittedName>
</protein>
<evidence type="ECO:0000256" key="5">
    <source>
        <dbReference type="ARBA" id="ARBA00022989"/>
    </source>
</evidence>
<keyword evidence="9" id="KW-1185">Reference proteome</keyword>
<dbReference type="Pfam" id="PF04226">
    <property type="entry name" value="Transgly_assoc"/>
    <property type="match status" value="1"/>
</dbReference>
<keyword evidence="3" id="KW-1003">Cell membrane</keyword>
<organism evidence="8 9">
    <name type="scientific">Caenispirillum salinarum AK4</name>
    <dbReference type="NCBI Taxonomy" id="1238182"/>
    <lineage>
        <taxon>Bacteria</taxon>
        <taxon>Pseudomonadati</taxon>
        <taxon>Pseudomonadota</taxon>
        <taxon>Alphaproteobacteria</taxon>
        <taxon>Rhodospirillales</taxon>
        <taxon>Novispirillaceae</taxon>
        <taxon>Caenispirillum</taxon>
    </lineage>
</organism>
<feature type="transmembrane region" description="Helical" evidence="7">
    <location>
        <begin position="6"/>
        <end position="21"/>
    </location>
</feature>
<comment type="similarity">
    <text evidence="2">Belongs to the UPF0410 family.</text>
</comment>
<dbReference type="STRING" id="1238182.C882_3853"/>
<dbReference type="Proteomes" id="UP000009881">
    <property type="component" value="Unassembled WGS sequence"/>
</dbReference>
<accession>K9GZS1</accession>
<dbReference type="PANTHER" id="PTHR33884">
    <property type="entry name" value="UPF0410 PROTEIN YMGE"/>
    <property type="match status" value="1"/>
</dbReference>
<feature type="transmembrane region" description="Helical" evidence="7">
    <location>
        <begin position="28"/>
        <end position="47"/>
    </location>
</feature>
<evidence type="ECO:0000313" key="9">
    <source>
        <dbReference type="Proteomes" id="UP000009881"/>
    </source>
</evidence>
<proteinExistence type="inferred from homology"/>
<evidence type="ECO:0000256" key="1">
    <source>
        <dbReference type="ARBA" id="ARBA00004651"/>
    </source>
</evidence>
<comment type="caution">
    <text evidence="8">The sequence shown here is derived from an EMBL/GenBank/DDBJ whole genome shotgun (WGS) entry which is preliminary data.</text>
</comment>
<dbReference type="PATRIC" id="fig|1238182.3.peg.1516"/>
<evidence type="ECO:0000256" key="3">
    <source>
        <dbReference type="ARBA" id="ARBA00022475"/>
    </source>
</evidence>
<reference evidence="8 9" key="1">
    <citation type="journal article" date="2013" name="Genome Announc.">
        <title>Draft Genome Sequence of an Alphaproteobacterium, Caenispirillum salinarum AK4(T), Isolated from a Solar Saltern.</title>
        <authorList>
            <person name="Khatri I."/>
            <person name="Singh A."/>
            <person name="Korpole S."/>
            <person name="Pinnaka A.K."/>
            <person name="Subramanian S."/>
        </authorList>
    </citation>
    <scope>NUCLEOTIDE SEQUENCE [LARGE SCALE GENOMIC DNA]</scope>
    <source>
        <strain evidence="8 9">AK4</strain>
    </source>
</reference>
<dbReference type="eggNOG" id="COG2261">
    <property type="taxonomic scope" value="Bacteria"/>
</dbReference>
<dbReference type="EMBL" id="ANHY01000006">
    <property type="protein sequence ID" value="EKV31480.1"/>
    <property type="molecule type" value="Genomic_DNA"/>
</dbReference>
<keyword evidence="6 7" id="KW-0472">Membrane</keyword>
<dbReference type="OrthoDB" id="9811343at2"/>
<keyword evidence="5 7" id="KW-1133">Transmembrane helix</keyword>
<evidence type="ECO:0000256" key="4">
    <source>
        <dbReference type="ARBA" id="ARBA00022692"/>
    </source>
</evidence>
<evidence type="ECO:0000256" key="2">
    <source>
        <dbReference type="ARBA" id="ARBA00011006"/>
    </source>
</evidence>
<dbReference type="PANTHER" id="PTHR33884:SF3">
    <property type="entry name" value="UPF0410 PROTEIN YMGE"/>
    <property type="match status" value="1"/>
</dbReference>
<keyword evidence="4 7" id="KW-0812">Transmembrane</keyword>
<dbReference type="RefSeq" id="WP_009539961.1">
    <property type="nucleotide sequence ID" value="NZ_ANHY01000006.1"/>
</dbReference>
<evidence type="ECO:0000313" key="8">
    <source>
        <dbReference type="EMBL" id="EKV31480.1"/>
    </source>
</evidence>
<comment type="subcellular location">
    <subcellularLocation>
        <location evidence="1">Cell membrane</location>
        <topology evidence="1">Multi-pass membrane protein</topology>
    </subcellularLocation>
</comment>
<gene>
    <name evidence="8" type="ORF">C882_3853</name>
</gene>
<evidence type="ECO:0000256" key="6">
    <source>
        <dbReference type="ARBA" id="ARBA00023136"/>
    </source>
</evidence>
<dbReference type="GO" id="GO:0005886">
    <property type="term" value="C:plasma membrane"/>
    <property type="evidence" value="ECO:0007669"/>
    <property type="project" value="UniProtKB-SubCell"/>
</dbReference>
<dbReference type="InterPro" id="IPR007341">
    <property type="entry name" value="Transgly_assoc"/>
</dbReference>
<dbReference type="AlphaFoldDB" id="K9GZS1"/>